<evidence type="ECO:0000313" key="3">
    <source>
        <dbReference type="Proteomes" id="UP000738325"/>
    </source>
</evidence>
<dbReference type="AlphaFoldDB" id="A0A9P6RUL1"/>
<dbReference type="Proteomes" id="UP000738325">
    <property type="component" value="Unassembled WGS sequence"/>
</dbReference>
<keyword evidence="3" id="KW-1185">Reference proteome</keyword>
<proteinExistence type="predicted"/>
<protein>
    <submittedName>
        <fullName evidence="2">Uncharacterized protein</fullName>
    </submittedName>
</protein>
<accession>A0A9P6RUL1</accession>
<dbReference type="OrthoDB" id="2430011at2759"/>
<evidence type="ECO:0000256" key="1">
    <source>
        <dbReference type="SAM" id="MobiDB-lite"/>
    </source>
</evidence>
<feature type="region of interest" description="Disordered" evidence="1">
    <location>
        <begin position="253"/>
        <end position="278"/>
    </location>
</feature>
<feature type="compositionally biased region" description="Basic and acidic residues" evidence="1">
    <location>
        <begin position="146"/>
        <end position="169"/>
    </location>
</feature>
<evidence type="ECO:0000313" key="2">
    <source>
        <dbReference type="EMBL" id="KAG0326416.1"/>
    </source>
</evidence>
<name>A0A9P6RUL1_9FUNG</name>
<organism evidence="2 3">
    <name type="scientific">Dissophora globulifera</name>
    <dbReference type="NCBI Taxonomy" id="979702"/>
    <lineage>
        <taxon>Eukaryota</taxon>
        <taxon>Fungi</taxon>
        <taxon>Fungi incertae sedis</taxon>
        <taxon>Mucoromycota</taxon>
        <taxon>Mortierellomycotina</taxon>
        <taxon>Mortierellomycetes</taxon>
        <taxon>Mortierellales</taxon>
        <taxon>Mortierellaceae</taxon>
        <taxon>Dissophora</taxon>
    </lineage>
</organism>
<sequence length="291" mass="32756">MSHLPPPPTLSFRSFHELHFSRSQRRSFFAAAPSPWLPPYIQGPNWSQSVEDIAPAVHDTITVSTYHQDCRDDNDAEEPSVVSDVIPEFPGLSKEALEIFEFSRRFRQQKAEAAHVEQAQAKKRRIKRRRLTKLGFALDEGNSGTDDSRDNSVEPVENRQDNSGEGEGHDDSDDDEDLDDDQDLAQVELAATDVSFLYQNSRRLDRMRQQLYGTDDSVSNIPGSMNGRQTIDMLEGLLNQAYEDSLGALGTETEQQTLSGTSRQKSQGAGHRQFKERSGQSVYWPGIPLRC</sequence>
<dbReference type="EMBL" id="JAAAIP010000082">
    <property type="protein sequence ID" value="KAG0326416.1"/>
    <property type="molecule type" value="Genomic_DNA"/>
</dbReference>
<feature type="region of interest" description="Disordered" evidence="1">
    <location>
        <begin position="137"/>
        <end position="179"/>
    </location>
</feature>
<reference evidence="2" key="1">
    <citation type="journal article" date="2020" name="Fungal Divers.">
        <title>Resolving the Mortierellaceae phylogeny through synthesis of multi-gene phylogenetics and phylogenomics.</title>
        <authorList>
            <person name="Vandepol N."/>
            <person name="Liber J."/>
            <person name="Desiro A."/>
            <person name="Na H."/>
            <person name="Kennedy M."/>
            <person name="Barry K."/>
            <person name="Grigoriev I.V."/>
            <person name="Miller A.N."/>
            <person name="O'Donnell K."/>
            <person name="Stajich J.E."/>
            <person name="Bonito G."/>
        </authorList>
    </citation>
    <scope>NUCLEOTIDE SEQUENCE</scope>
    <source>
        <strain evidence="2">REB-010B</strain>
    </source>
</reference>
<feature type="compositionally biased region" description="Polar residues" evidence="1">
    <location>
        <begin position="253"/>
        <end position="267"/>
    </location>
</feature>
<gene>
    <name evidence="2" type="ORF">BGZ99_009557</name>
</gene>
<comment type="caution">
    <text evidence="2">The sequence shown here is derived from an EMBL/GenBank/DDBJ whole genome shotgun (WGS) entry which is preliminary data.</text>
</comment>
<feature type="compositionally biased region" description="Acidic residues" evidence="1">
    <location>
        <begin position="170"/>
        <end position="179"/>
    </location>
</feature>